<dbReference type="GeneID" id="25259507"/>
<evidence type="ECO:0000256" key="6">
    <source>
        <dbReference type="ARBA" id="ARBA00023163"/>
    </source>
</evidence>
<dbReference type="HOGENOM" id="CLU_039566_1_1_1"/>
<dbReference type="OrthoDB" id="124855at2759"/>
<evidence type="ECO:0000256" key="2">
    <source>
        <dbReference type="ARBA" id="ARBA00009093"/>
    </source>
</evidence>
<organism evidence="10 11">
    <name type="scientific">Mitosporidium daphniae</name>
    <dbReference type="NCBI Taxonomy" id="1485682"/>
    <lineage>
        <taxon>Eukaryota</taxon>
        <taxon>Fungi</taxon>
        <taxon>Fungi incertae sedis</taxon>
        <taxon>Microsporidia</taxon>
        <taxon>Mitosporidium</taxon>
    </lineage>
</organism>
<gene>
    <name evidence="10" type="ORF">DI09_30p170</name>
</gene>
<feature type="non-terminal residue" evidence="10">
    <location>
        <position position="1"/>
    </location>
</feature>
<evidence type="ECO:0000313" key="10">
    <source>
        <dbReference type="EMBL" id="KGG51601.1"/>
    </source>
</evidence>
<comment type="caution">
    <text evidence="10">The sequence shown here is derived from an EMBL/GenBank/DDBJ whole genome shotgun (WGS) entry which is preliminary data.</text>
</comment>
<dbReference type="InterPro" id="IPR008676">
    <property type="entry name" value="MRG"/>
</dbReference>
<keyword evidence="5" id="KW-0805">Transcription regulation</keyword>
<dbReference type="PANTHER" id="PTHR10880:SF15">
    <property type="entry name" value="MSL COMPLEX SUBUNIT 3"/>
    <property type="match status" value="1"/>
</dbReference>
<evidence type="ECO:0000256" key="5">
    <source>
        <dbReference type="ARBA" id="ARBA00023015"/>
    </source>
</evidence>
<dbReference type="Proteomes" id="UP000029725">
    <property type="component" value="Unassembled WGS sequence"/>
</dbReference>
<feature type="region of interest" description="Disordered" evidence="8">
    <location>
        <begin position="99"/>
        <end position="150"/>
    </location>
</feature>
<reference evidence="10 11" key="1">
    <citation type="submission" date="2014-04" db="EMBL/GenBank/DDBJ databases">
        <title>A new species of microsporidia sheds light on the evolution of extreme parasitism.</title>
        <authorList>
            <person name="Haag K.L."/>
            <person name="James T.Y."/>
            <person name="Larsson R."/>
            <person name="Schaer T.M."/>
            <person name="Refardt D."/>
            <person name="Pombert J.-F."/>
            <person name="Ebert D."/>
        </authorList>
    </citation>
    <scope>NUCLEOTIDE SEQUENCE [LARGE SCALE GENOMIC DNA]</scope>
    <source>
        <strain evidence="10 11">UGP3</strain>
        <tissue evidence="10">Spores</tissue>
    </source>
</reference>
<evidence type="ECO:0000256" key="3">
    <source>
        <dbReference type="ARBA" id="ARBA00018505"/>
    </source>
</evidence>
<evidence type="ECO:0000313" key="11">
    <source>
        <dbReference type="Proteomes" id="UP000029725"/>
    </source>
</evidence>
<protein>
    <recommendedName>
        <fullName evidence="3">Chromatin modification-related protein EAF3</fullName>
    </recommendedName>
</protein>
<dbReference type="PROSITE" id="PS51640">
    <property type="entry name" value="MRG"/>
    <property type="match status" value="1"/>
</dbReference>
<keyword evidence="6" id="KW-0804">Transcription</keyword>
<dbReference type="GO" id="GO:0006325">
    <property type="term" value="P:chromatin organization"/>
    <property type="evidence" value="ECO:0007669"/>
    <property type="project" value="UniProtKB-KW"/>
</dbReference>
<dbReference type="InterPro" id="IPR016197">
    <property type="entry name" value="Chromo-like_dom_sf"/>
</dbReference>
<evidence type="ECO:0000256" key="7">
    <source>
        <dbReference type="ARBA" id="ARBA00023242"/>
    </source>
</evidence>
<dbReference type="GO" id="GO:0005634">
    <property type="term" value="C:nucleus"/>
    <property type="evidence" value="ECO:0007669"/>
    <property type="project" value="UniProtKB-SubCell"/>
</dbReference>
<dbReference type="Gene3D" id="1.10.274.30">
    <property type="entry name" value="MRG domain"/>
    <property type="match status" value="1"/>
</dbReference>
<evidence type="ECO:0000256" key="4">
    <source>
        <dbReference type="ARBA" id="ARBA00022853"/>
    </source>
</evidence>
<dbReference type="InterPro" id="IPR026541">
    <property type="entry name" value="MRG_dom"/>
</dbReference>
<dbReference type="Gene3D" id="2.30.30.140">
    <property type="match status" value="1"/>
</dbReference>
<evidence type="ECO:0000256" key="8">
    <source>
        <dbReference type="SAM" id="MobiDB-lite"/>
    </source>
</evidence>
<feature type="compositionally biased region" description="Basic and acidic residues" evidence="8">
    <location>
        <begin position="134"/>
        <end position="146"/>
    </location>
</feature>
<comment type="subcellular location">
    <subcellularLocation>
        <location evidence="1">Nucleus</location>
    </subcellularLocation>
</comment>
<name>A0A098VV51_9MICR</name>
<evidence type="ECO:0000259" key="9">
    <source>
        <dbReference type="Pfam" id="PF05712"/>
    </source>
</evidence>
<dbReference type="GO" id="GO:0006355">
    <property type="term" value="P:regulation of DNA-templated transcription"/>
    <property type="evidence" value="ECO:0007669"/>
    <property type="project" value="InterPro"/>
</dbReference>
<feature type="domain" description="MRG" evidence="9">
    <location>
        <begin position="144"/>
        <end position="314"/>
    </location>
</feature>
<dbReference type="PANTHER" id="PTHR10880">
    <property type="entry name" value="MORTALITY FACTOR 4-LIKE PROTEIN"/>
    <property type="match status" value="1"/>
</dbReference>
<comment type="similarity">
    <text evidence="2">Belongs to the MRG family.</text>
</comment>
<dbReference type="AlphaFoldDB" id="A0A098VV51"/>
<keyword evidence="7" id="KW-0539">Nucleus</keyword>
<dbReference type="RefSeq" id="XP_013238028.1">
    <property type="nucleotide sequence ID" value="XM_013382574.1"/>
</dbReference>
<keyword evidence="4" id="KW-0156">Chromatin regulator</keyword>
<dbReference type="Pfam" id="PF05712">
    <property type="entry name" value="MRG"/>
    <property type="match status" value="1"/>
</dbReference>
<dbReference type="InterPro" id="IPR038217">
    <property type="entry name" value="MRG_C_sf"/>
</dbReference>
<dbReference type="EMBL" id="JMKJ01000233">
    <property type="protein sequence ID" value="KGG51601.1"/>
    <property type="molecule type" value="Genomic_DNA"/>
</dbReference>
<sequence>NPRANSRSITCTIRAGVQSTSITTMVCYNYISHKIPCLSLITVHILIPFCTTDFLSVIDSLISHFRGRWNEWVGPGRIMKLNEENIAKMKNLKKMHFERGGQEVDMSSPTAESPPVLPKRRLTQTGLQTSRKKPPSEDAKAEHDSTETSAQTTLIEMKIPIPNNLKAVLVDDFEAITKNQMVLKTPATPTLSQVLAMYLEDQYPEDGTCTQQREVAREVCEGLCDYFNVALGSFLLYPFERVQLKDVLKTSEAAPLSQIYGAIHLLRLFVKIPSLLSQTATTISTSAVLRDEFIKILQFLDQKHDTLFPDSIYEFAEPSYISRSKGLLM</sequence>
<dbReference type="GO" id="GO:0000123">
    <property type="term" value="C:histone acetyltransferase complex"/>
    <property type="evidence" value="ECO:0007669"/>
    <property type="project" value="TreeGrafter"/>
</dbReference>
<keyword evidence="11" id="KW-1185">Reference proteome</keyword>
<proteinExistence type="inferred from homology"/>
<evidence type="ECO:0000256" key="1">
    <source>
        <dbReference type="ARBA" id="ARBA00004123"/>
    </source>
</evidence>
<dbReference type="VEuPathDB" id="MicrosporidiaDB:DI09_30p170"/>
<dbReference type="SUPFAM" id="SSF54160">
    <property type="entry name" value="Chromo domain-like"/>
    <property type="match status" value="1"/>
</dbReference>
<accession>A0A098VV51</accession>